<comment type="caution">
    <text evidence="11">The sequence shown here is derived from an EMBL/GenBank/DDBJ whole genome shotgun (WGS) entry which is preliminary data.</text>
</comment>
<organism evidence="11 12">
    <name type="scientific">Tissierella creatinophila DSM 6911</name>
    <dbReference type="NCBI Taxonomy" id="1123403"/>
    <lineage>
        <taxon>Bacteria</taxon>
        <taxon>Bacillati</taxon>
        <taxon>Bacillota</taxon>
        <taxon>Tissierellia</taxon>
        <taxon>Tissierellales</taxon>
        <taxon>Tissierellaceae</taxon>
        <taxon>Tissierella</taxon>
    </lineage>
</organism>
<dbReference type="Proteomes" id="UP000186112">
    <property type="component" value="Unassembled WGS sequence"/>
</dbReference>
<dbReference type="Gene3D" id="3.20.20.70">
    <property type="entry name" value="Aldolase class I"/>
    <property type="match status" value="1"/>
</dbReference>
<dbReference type="OrthoDB" id="9804578at2"/>
<comment type="catalytic activity">
    <reaction evidence="8 9">
        <text>(1S,2R)-1-C-(indol-3-yl)glycerol 3-phosphate + L-serine = D-glyceraldehyde 3-phosphate + L-tryptophan + H2O</text>
        <dbReference type="Rhea" id="RHEA:10532"/>
        <dbReference type="ChEBI" id="CHEBI:15377"/>
        <dbReference type="ChEBI" id="CHEBI:33384"/>
        <dbReference type="ChEBI" id="CHEBI:57912"/>
        <dbReference type="ChEBI" id="CHEBI:58866"/>
        <dbReference type="ChEBI" id="CHEBI:59776"/>
        <dbReference type="EC" id="4.2.1.20"/>
    </reaction>
</comment>
<evidence type="ECO:0000256" key="2">
    <source>
        <dbReference type="ARBA" id="ARBA00004733"/>
    </source>
</evidence>
<evidence type="ECO:0000256" key="3">
    <source>
        <dbReference type="ARBA" id="ARBA00011270"/>
    </source>
</evidence>
<accession>A0A1U7M7K0</accession>
<dbReference type="AlphaFoldDB" id="A0A1U7M7K0"/>
<dbReference type="PANTHER" id="PTHR43406">
    <property type="entry name" value="TRYPTOPHAN SYNTHASE, ALPHA CHAIN"/>
    <property type="match status" value="1"/>
</dbReference>
<dbReference type="UniPathway" id="UPA00035">
    <property type="reaction ID" value="UER00044"/>
</dbReference>
<dbReference type="RefSeq" id="WP_075725674.1">
    <property type="nucleotide sequence ID" value="NZ_LTDM01000011.1"/>
</dbReference>
<evidence type="ECO:0000256" key="10">
    <source>
        <dbReference type="RuleBase" id="RU003662"/>
    </source>
</evidence>
<name>A0A1U7M7K0_TISCR</name>
<feature type="active site" description="Proton acceptor" evidence="9">
    <location>
        <position position="55"/>
    </location>
</feature>
<comment type="function">
    <text evidence="1 9">The alpha subunit is responsible for the aldol cleavage of indoleglycerol phosphate to indole and glyceraldehyde 3-phosphate.</text>
</comment>
<dbReference type="InterPro" id="IPR013785">
    <property type="entry name" value="Aldolase_TIM"/>
</dbReference>
<dbReference type="GO" id="GO:0004834">
    <property type="term" value="F:tryptophan synthase activity"/>
    <property type="evidence" value="ECO:0007669"/>
    <property type="project" value="UniProtKB-UniRule"/>
</dbReference>
<proteinExistence type="inferred from homology"/>
<comment type="pathway">
    <text evidence="2 9">Amino-acid biosynthesis; L-tryptophan biosynthesis; L-tryptophan from chorismate: step 5/5.</text>
</comment>
<dbReference type="SUPFAM" id="SSF51366">
    <property type="entry name" value="Ribulose-phoshate binding barrel"/>
    <property type="match status" value="1"/>
</dbReference>
<dbReference type="FunFam" id="3.20.20.70:FF:000037">
    <property type="entry name" value="Tryptophan synthase alpha chain"/>
    <property type="match status" value="1"/>
</dbReference>
<evidence type="ECO:0000256" key="4">
    <source>
        <dbReference type="ARBA" id="ARBA00022605"/>
    </source>
</evidence>
<dbReference type="Pfam" id="PF00290">
    <property type="entry name" value="Trp_syntA"/>
    <property type="match status" value="1"/>
</dbReference>
<comment type="subunit">
    <text evidence="3 9">Tetramer of two alpha and two beta chains.</text>
</comment>
<dbReference type="InterPro" id="IPR011060">
    <property type="entry name" value="RibuloseP-bd_barrel"/>
</dbReference>
<evidence type="ECO:0000313" key="12">
    <source>
        <dbReference type="Proteomes" id="UP000186112"/>
    </source>
</evidence>
<keyword evidence="7 9" id="KW-0456">Lyase</keyword>
<evidence type="ECO:0000256" key="5">
    <source>
        <dbReference type="ARBA" id="ARBA00022822"/>
    </source>
</evidence>
<evidence type="ECO:0000313" key="11">
    <source>
        <dbReference type="EMBL" id="OLS03255.1"/>
    </source>
</evidence>
<feature type="active site" description="Proton acceptor" evidence="9">
    <location>
        <position position="44"/>
    </location>
</feature>
<evidence type="ECO:0000256" key="6">
    <source>
        <dbReference type="ARBA" id="ARBA00023141"/>
    </source>
</evidence>
<dbReference type="InterPro" id="IPR002028">
    <property type="entry name" value="Trp_synthase_suA"/>
</dbReference>
<evidence type="ECO:0000256" key="7">
    <source>
        <dbReference type="ARBA" id="ARBA00023239"/>
    </source>
</evidence>
<dbReference type="CDD" id="cd04724">
    <property type="entry name" value="Tryptophan_synthase_alpha"/>
    <property type="match status" value="1"/>
</dbReference>
<protein>
    <recommendedName>
        <fullName evidence="9">Tryptophan synthase alpha chain</fullName>
        <ecNumber evidence="9">4.2.1.20</ecNumber>
    </recommendedName>
</protein>
<keyword evidence="6 9" id="KW-0057">Aromatic amino acid biosynthesis</keyword>
<evidence type="ECO:0000256" key="9">
    <source>
        <dbReference type="HAMAP-Rule" id="MF_00131"/>
    </source>
</evidence>
<dbReference type="GO" id="GO:0005829">
    <property type="term" value="C:cytosol"/>
    <property type="evidence" value="ECO:0007669"/>
    <property type="project" value="TreeGrafter"/>
</dbReference>
<gene>
    <name evidence="9 11" type="primary">trpA</name>
    <name evidence="11" type="ORF">TICRE_09560</name>
</gene>
<keyword evidence="5 9" id="KW-0822">Tryptophan biosynthesis</keyword>
<evidence type="ECO:0000256" key="1">
    <source>
        <dbReference type="ARBA" id="ARBA00003365"/>
    </source>
</evidence>
<dbReference type="PANTHER" id="PTHR43406:SF1">
    <property type="entry name" value="TRYPTOPHAN SYNTHASE ALPHA CHAIN, CHLOROPLASTIC"/>
    <property type="match status" value="1"/>
</dbReference>
<reference evidence="11 12" key="1">
    <citation type="submission" date="2016-02" db="EMBL/GenBank/DDBJ databases">
        <title>Genome sequence of Tissierella creatinophila DSM 6911.</title>
        <authorList>
            <person name="Poehlein A."/>
            <person name="Daniel R."/>
        </authorList>
    </citation>
    <scope>NUCLEOTIDE SEQUENCE [LARGE SCALE GENOMIC DNA]</scope>
    <source>
        <strain evidence="11 12">DSM 6911</strain>
    </source>
</reference>
<dbReference type="HAMAP" id="MF_00131">
    <property type="entry name" value="Trp_synth_alpha"/>
    <property type="match status" value="1"/>
</dbReference>
<sequence length="258" mass="28055">MSKIKKAFENGKAFIPFITCGDPNLDITEELVYAMEEAGADLIELGIPFSDPTAEGSVIQAASLRALNGGVTTDKIFEMIKRIRKNSGIPLAIMTYANVVFSYNTEKFIKTMGEMGVDALILPDVPFEEKEEFSLVCEKYDVDFISLIAPTSNERVEKVAREAKGFVYCVSSLGVTGTRTDISNDIGSSVEMIRNKSNLPCAIGFGISTPEQAKKMASLSDGVIVGSAIVKLCGEYGEECVPIVKDFVMEMKEAIRTV</sequence>
<evidence type="ECO:0000256" key="8">
    <source>
        <dbReference type="ARBA" id="ARBA00049047"/>
    </source>
</evidence>
<keyword evidence="12" id="KW-1185">Reference proteome</keyword>
<keyword evidence="4 9" id="KW-0028">Amino-acid biosynthesis</keyword>
<dbReference type="EMBL" id="LTDM01000011">
    <property type="protein sequence ID" value="OLS03255.1"/>
    <property type="molecule type" value="Genomic_DNA"/>
</dbReference>
<dbReference type="EC" id="4.2.1.20" evidence="9"/>
<dbReference type="NCBIfam" id="TIGR00262">
    <property type="entry name" value="trpA"/>
    <property type="match status" value="1"/>
</dbReference>
<comment type="similarity">
    <text evidence="9 10">Belongs to the TrpA family.</text>
</comment>